<evidence type="ECO:0000256" key="1">
    <source>
        <dbReference type="SAM" id="SignalP"/>
    </source>
</evidence>
<evidence type="ECO:0000313" key="2">
    <source>
        <dbReference type="EMBL" id="JAP08928.1"/>
    </source>
</evidence>
<protein>
    <submittedName>
        <fullName evidence="2">Putative ovule protein</fullName>
    </submittedName>
</protein>
<name>A0A0V0GNT9_SOLCH</name>
<feature type="chain" id="PRO_5006865463" evidence="1">
    <location>
        <begin position="20"/>
        <end position="63"/>
    </location>
</feature>
<accession>A0A0V0GNT9</accession>
<sequence length="63" mass="7486">MRLWFCFFKFLMPRPPVFLFIINSSHLTRWNFFLSSLPCHRKSLPRESMILDTLAGIGNIDII</sequence>
<organism evidence="2">
    <name type="scientific">Solanum chacoense</name>
    <name type="common">Chaco potato</name>
    <dbReference type="NCBI Taxonomy" id="4108"/>
    <lineage>
        <taxon>Eukaryota</taxon>
        <taxon>Viridiplantae</taxon>
        <taxon>Streptophyta</taxon>
        <taxon>Embryophyta</taxon>
        <taxon>Tracheophyta</taxon>
        <taxon>Spermatophyta</taxon>
        <taxon>Magnoliopsida</taxon>
        <taxon>eudicotyledons</taxon>
        <taxon>Gunneridae</taxon>
        <taxon>Pentapetalae</taxon>
        <taxon>asterids</taxon>
        <taxon>lamiids</taxon>
        <taxon>Solanales</taxon>
        <taxon>Solanaceae</taxon>
        <taxon>Solanoideae</taxon>
        <taxon>Solaneae</taxon>
        <taxon>Solanum</taxon>
    </lineage>
</organism>
<reference evidence="2" key="1">
    <citation type="submission" date="2015-12" db="EMBL/GenBank/DDBJ databases">
        <title>Gene expression during late stages of embryo sac development: a critical building block for successful pollen-pistil interactions.</title>
        <authorList>
            <person name="Liu Y."/>
            <person name="Joly V."/>
            <person name="Sabar M."/>
            <person name="Matton D.P."/>
        </authorList>
    </citation>
    <scope>NUCLEOTIDE SEQUENCE</scope>
</reference>
<feature type="signal peptide" evidence="1">
    <location>
        <begin position="1"/>
        <end position="19"/>
    </location>
</feature>
<dbReference type="AlphaFoldDB" id="A0A0V0GNT9"/>
<dbReference type="EMBL" id="GEDG01036014">
    <property type="protein sequence ID" value="JAP08928.1"/>
    <property type="molecule type" value="Transcribed_RNA"/>
</dbReference>
<proteinExistence type="predicted"/>
<keyword evidence="1" id="KW-0732">Signal</keyword>